<reference evidence="1 2" key="1">
    <citation type="submission" date="2019-07" db="EMBL/GenBank/DDBJ databases">
        <title>Whole genome shotgun sequence of Deinococcus cellulosilyticus NBRC 106333.</title>
        <authorList>
            <person name="Hosoyama A."/>
            <person name="Uohara A."/>
            <person name="Ohji S."/>
            <person name="Ichikawa N."/>
        </authorList>
    </citation>
    <scope>NUCLEOTIDE SEQUENCE [LARGE SCALE GENOMIC DNA]</scope>
    <source>
        <strain evidence="1 2">NBRC 106333</strain>
    </source>
</reference>
<name>A0A511N1K8_DEIC1</name>
<dbReference type="Proteomes" id="UP000321306">
    <property type="component" value="Unassembled WGS sequence"/>
</dbReference>
<dbReference type="RefSeq" id="WP_146884552.1">
    <property type="nucleotide sequence ID" value="NZ_BJXB01000009.1"/>
</dbReference>
<protein>
    <submittedName>
        <fullName evidence="1">Uncharacterized protein</fullName>
    </submittedName>
</protein>
<organism evidence="1 2">
    <name type="scientific">Deinococcus cellulosilyticus (strain DSM 18568 / NBRC 106333 / KACC 11606 / 5516J-15)</name>
    <dbReference type="NCBI Taxonomy" id="1223518"/>
    <lineage>
        <taxon>Bacteria</taxon>
        <taxon>Thermotogati</taxon>
        <taxon>Deinococcota</taxon>
        <taxon>Deinococci</taxon>
        <taxon>Deinococcales</taxon>
        <taxon>Deinococcaceae</taxon>
        <taxon>Deinococcus</taxon>
    </lineage>
</organism>
<dbReference type="EMBL" id="BJXB01000009">
    <property type="protein sequence ID" value="GEM46753.1"/>
    <property type="molecule type" value="Genomic_DNA"/>
</dbReference>
<keyword evidence="2" id="KW-1185">Reference proteome</keyword>
<sequence>MSEHQHAPSPSASRFVQLAFEEQLPERPFTDPAHNALDLSNLQDMQDTLLGTLLTGRTHEERLEHGQWPHTLHVFDPHALQNLPELAFVGFRSILRPDAPADIRQELSAIDAKLVEALRQEPSPAILSYSSRQLDPFNWLNLVVLKDLSHMGYWQHSAHHQRASQHLSPHYYQGIRLHNGLLKGGIQGTLQLVSTKYYDFSADRPWLAIRTSLKR</sequence>
<comment type="caution">
    <text evidence="1">The sequence shown here is derived from an EMBL/GenBank/DDBJ whole genome shotgun (WGS) entry which is preliminary data.</text>
</comment>
<dbReference type="OrthoDB" id="64758at2"/>
<evidence type="ECO:0000313" key="1">
    <source>
        <dbReference type="EMBL" id="GEM46753.1"/>
    </source>
</evidence>
<accession>A0A511N1K8</accession>
<evidence type="ECO:0000313" key="2">
    <source>
        <dbReference type="Proteomes" id="UP000321306"/>
    </source>
</evidence>
<gene>
    <name evidence="1" type="ORF">DC3_23880</name>
</gene>
<dbReference type="AlphaFoldDB" id="A0A511N1K8"/>
<proteinExistence type="predicted"/>